<dbReference type="Gene3D" id="3.30.565.10">
    <property type="entry name" value="Histidine kinase-like ATPase, C-terminal domain"/>
    <property type="match status" value="1"/>
</dbReference>
<proteinExistence type="predicted"/>
<keyword evidence="5 10" id="KW-0418">Kinase</keyword>
<dbReference type="PROSITE" id="PS50109">
    <property type="entry name" value="HIS_KIN"/>
    <property type="match status" value="1"/>
</dbReference>
<dbReference type="Gene3D" id="1.20.5.1930">
    <property type="match status" value="1"/>
</dbReference>
<organism evidence="10 11">
    <name type="scientific">Cohnella xylanilytica</name>
    <dbReference type="NCBI Taxonomy" id="557555"/>
    <lineage>
        <taxon>Bacteria</taxon>
        <taxon>Bacillati</taxon>
        <taxon>Bacillota</taxon>
        <taxon>Bacilli</taxon>
        <taxon>Bacillales</taxon>
        <taxon>Paenibacillaceae</taxon>
        <taxon>Cohnella</taxon>
    </lineage>
</organism>
<protein>
    <recommendedName>
        <fullName evidence="2">histidine kinase</fullName>
        <ecNumber evidence="2">2.7.13.3</ecNumber>
    </recommendedName>
</protein>
<keyword evidence="8" id="KW-0472">Membrane</keyword>
<dbReference type="InterPro" id="IPR011712">
    <property type="entry name" value="Sig_transdc_His_kin_sub3_dim/P"/>
</dbReference>
<feature type="transmembrane region" description="Helical" evidence="8">
    <location>
        <begin position="293"/>
        <end position="317"/>
    </location>
</feature>
<feature type="transmembrane region" description="Helical" evidence="8">
    <location>
        <begin position="323"/>
        <end position="340"/>
    </location>
</feature>
<keyword evidence="7" id="KW-0902">Two-component regulatory system</keyword>
<evidence type="ECO:0000256" key="3">
    <source>
        <dbReference type="ARBA" id="ARBA00022679"/>
    </source>
</evidence>
<evidence type="ECO:0000256" key="8">
    <source>
        <dbReference type="SAM" id="Phobius"/>
    </source>
</evidence>
<comment type="caution">
    <text evidence="10">The sequence shown here is derived from an EMBL/GenBank/DDBJ whole genome shotgun (WGS) entry which is preliminary data.</text>
</comment>
<keyword evidence="8" id="KW-0812">Transmembrane</keyword>
<dbReference type="EMBL" id="JACJVR010000009">
    <property type="protein sequence ID" value="MBB6690391.1"/>
    <property type="molecule type" value="Genomic_DNA"/>
</dbReference>
<dbReference type="AlphaFoldDB" id="A0A841TWR0"/>
<dbReference type="GO" id="GO:0005524">
    <property type="term" value="F:ATP binding"/>
    <property type="evidence" value="ECO:0007669"/>
    <property type="project" value="UniProtKB-KW"/>
</dbReference>
<keyword evidence="6" id="KW-0067">ATP-binding</keyword>
<dbReference type="InterPro" id="IPR050482">
    <property type="entry name" value="Sensor_HK_TwoCompSys"/>
</dbReference>
<feature type="transmembrane region" description="Helical" evidence="8">
    <location>
        <begin position="256"/>
        <end position="278"/>
    </location>
</feature>
<dbReference type="GO" id="GO:0000155">
    <property type="term" value="F:phosphorelay sensor kinase activity"/>
    <property type="evidence" value="ECO:0007669"/>
    <property type="project" value="InterPro"/>
</dbReference>
<keyword evidence="11" id="KW-1185">Reference proteome</keyword>
<dbReference type="EC" id="2.7.13.3" evidence="2"/>
<evidence type="ECO:0000313" key="11">
    <source>
        <dbReference type="Proteomes" id="UP000553776"/>
    </source>
</evidence>
<keyword evidence="3" id="KW-0808">Transferase</keyword>
<reference evidence="10 11" key="1">
    <citation type="submission" date="2020-08" db="EMBL/GenBank/DDBJ databases">
        <title>Cohnella phylogeny.</title>
        <authorList>
            <person name="Dunlap C."/>
        </authorList>
    </citation>
    <scope>NUCLEOTIDE SEQUENCE [LARGE SCALE GENOMIC DNA]</scope>
    <source>
        <strain evidence="10 11">DSM 25239</strain>
    </source>
</reference>
<dbReference type="InterPro" id="IPR003594">
    <property type="entry name" value="HATPase_dom"/>
</dbReference>
<feature type="transmembrane region" description="Helical" evidence="8">
    <location>
        <begin position="228"/>
        <end position="250"/>
    </location>
</feature>
<feature type="transmembrane region" description="Helical" evidence="8">
    <location>
        <begin position="168"/>
        <end position="186"/>
    </location>
</feature>
<keyword evidence="4" id="KW-0547">Nucleotide-binding</keyword>
<dbReference type="RefSeq" id="WP_212962327.1">
    <property type="nucleotide sequence ID" value="NZ_BORM01000051.1"/>
</dbReference>
<dbReference type="Proteomes" id="UP000553776">
    <property type="component" value="Unassembled WGS sequence"/>
</dbReference>
<evidence type="ECO:0000256" key="6">
    <source>
        <dbReference type="ARBA" id="ARBA00022840"/>
    </source>
</evidence>
<dbReference type="CDD" id="cd16917">
    <property type="entry name" value="HATPase_UhpB-NarQ-NarX-like"/>
    <property type="match status" value="1"/>
</dbReference>
<sequence length="686" mass="75715">MNRLLGESWAIRLVRHTIWPSFALFSLAIFAISLWLGYSQHQVACAEENWCSSIFYLTNGQMASLNRIGLPASFYSGVMGGFSALSFASFFTVSWILYRYGSHDPVCYATSVLLMATGSAFTADGTVLEAWPLAVRFLELQDMLFGLSYLLLFLYPDGTFAPRWTKPFAIYGLFFALATYVAPGTALDMSTWPVELRVVQSSVLFALIAYSQIYRYKRSFSAEQRQRTKWFIGSIALYMAGSAFMVTVGDHPVVKIVLWGIISIGLLSIPFSVALTVIEQRIRTMAPAFNRSIVYAVLSFTVVSVYALATGTIGAMLQTADNWLISLLIIGIIAIALQPLRDKVQAAVNRLIYGVGEEPYRVVSSLTQQLEAVVSNQTVLPLVLKTLAEALRLPYAAIRNDRESPDSALLASYGSPVPGCLEFPLTIQEERVGTLILGSSAIHNIIPPGKRYLLDDLIRQVAIATRTALMSGELQRSREQLVSAREEERRRLRRDLHDGLGSNLASISMKLATALDAYEDRPEMAQSLLANVQQQLDGAIADIRRLVYALRPPSLDEFGLLFSVRELVAQSQQANFRVVLQSPESLPPLMAAVEVAVYRIVQEAIANALKHSRGTACHVRLAVDESLRIEIEDDGVGLSDASRKGVGIRSMRERAEELNGRFAIHRSAEAGARIEIEIPLLSQSVS</sequence>
<dbReference type="Pfam" id="PF07730">
    <property type="entry name" value="HisKA_3"/>
    <property type="match status" value="1"/>
</dbReference>
<dbReference type="SUPFAM" id="SSF55874">
    <property type="entry name" value="ATPase domain of HSP90 chaperone/DNA topoisomerase II/histidine kinase"/>
    <property type="match status" value="1"/>
</dbReference>
<dbReference type="GO" id="GO:0046983">
    <property type="term" value="F:protein dimerization activity"/>
    <property type="evidence" value="ECO:0007669"/>
    <property type="project" value="InterPro"/>
</dbReference>
<evidence type="ECO:0000256" key="4">
    <source>
        <dbReference type="ARBA" id="ARBA00022741"/>
    </source>
</evidence>
<evidence type="ECO:0000256" key="5">
    <source>
        <dbReference type="ARBA" id="ARBA00022777"/>
    </source>
</evidence>
<keyword evidence="8" id="KW-1133">Transmembrane helix</keyword>
<name>A0A841TWR0_9BACL</name>
<accession>A0A841TWR0</accession>
<feature type="domain" description="Histidine kinase" evidence="9">
    <location>
        <begin position="495"/>
        <end position="682"/>
    </location>
</feature>
<dbReference type="PANTHER" id="PTHR24421">
    <property type="entry name" value="NITRATE/NITRITE SENSOR PROTEIN NARX-RELATED"/>
    <property type="match status" value="1"/>
</dbReference>
<dbReference type="InterPro" id="IPR036890">
    <property type="entry name" value="HATPase_C_sf"/>
</dbReference>
<feature type="transmembrane region" description="Helical" evidence="8">
    <location>
        <begin position="21"/>
        <end position="38"/>
    </location>
</feature>
<dbReference type="GO" id="GO:0016020">
    <property type="term" value="C:membrane"/>
    <property type="evidence" value="ECO:0007669"/>
    <property type="project" value="InterPro"/>
</dbReference>
<feature type="transmembrane region" description="Helical" evidence="8">
    <location>
        <begin position="143"/>
        <end position="161"/>
    </location>
</feature>
<evidence type="ECO:0000313" key="10">
    <source>
        <dbReference type="EMBL" id="MBB6690391.1"/>
    </source>
</evidence>
<dbReference type="SMART" id="SM00387">
    <property type="entry name" value="HATPase_c"/>
    <property type="match status" value="1"/>
</dbReference>
<evidence type="ECO:0000259" key="9">
    <source>
        <dbReference type="PROSITE" id="PS50109"/>
    </source>
</evidence>
<comment type="catalytic activity">
    <reaction evidence="1">
        <text>ATP + protein L-histidine = ADP + protein N-phospho-L-histidine.</text>
        <dbReference type="EC" id="2.7.13.3"/>
    </reaction>
</comment>
<feature type="transmembrane region" description="Helical" evidence="8">
    <location>
        <begin position="198"/>
        <end position="216"/>
    </location>
</feature>
<dbReference type="InterPro" id="IPR005467">
    <property type="entry name" value="His_kinase_dom"/>
</dbReference>
<evidence type="ECO:0000256" key="1">
    <source>
        <dbReference type="ARBA" id="ARBA00000085"/>
    </source>
</evidence>
<feature type="transmembrane region" description="Helical" evidence="8">
    <location>
        <begin position="105"/>
        <end position="123"/>
    </location>
</feature>
<evidence type="ECO:0000256" key="2">
    <source>
        <dbReference type="ARBA" id="ARBA00012438"/>
    </source>
</evidence>
<dbReference type="Pfam" id="PF02518">
    <property type="entry name" value="HATPase_c"/>
    <property type="match status" value="1"/>
</dbReference>
<evidence type="ECO:0000256" key="7">
    <source>
        <dbReference type="ARBA" id="ARBA00023012"/>
    </source>
</evidence>
<gene>
    <name evidence="10" type="ORF">H7B90_03155</name>
</gene>
<feature type="transmembrane region" description="Helical" evidence="8">
    <location>
        <begin position="74"/>
        <end position="98"/>
    </location>
</feature>